<dbReference type="Pfam" id="PF03968">
    <property type="entry name" value="LptD_N"/>
    <property type="match status" value="1"/>
</dbReference>
<evidence type="ECO:0000313" key="8">
    <source>
        <dbReference type="Proteomes" id="UP001597044"/>
    </source>
</evidence>
<dbReference type="PANTHER" id="PTHR30189">
    <property type="entry name" value="LPS-ASSEMBLY PROTEIN"/>
    <property type="match status" value="1"/>
</dbReference>
<comment type="caution">
    <text evidence="4">Lacks conserved residue(s) required for the propagation of feature annotation.</text>
</comment>
<comment type="similarity">
    <text evidence="4">Belongs to the LptD family.</text>
</comment>
<evidence type="ECO:0000259" key="6">
    <source>
        <dbReference type="Pfam" id="PF04453"/>
    </source>
</evidence>
<dbReference type="InterPro" id="IPR050218">
    <property type="entry name" value="LptD"/>
</dbReference>
<keyword evidence="1 4" id="KW-0732">Signal</keyword>
<dbReference type="InterPro" id="IPR007543">
    <property type="entry name" value="LptD_C"/>
</dbReference>
<name>A0ABW3HFX9_9GAMM</name>
<dbReference type="Proteomes" id="UP001597044">
    <property type="component" value="Unassembled WGS sequence"/>
</dbReference>
<keyword evidence="2 4" id="KW-0472">Membrane</keyword>
<comment type="subunit">
    <text evidence="4">Component of the lipopolysaccharide transport and assembly complex. Interacts with LptE and LptA.</text>
</comment>
<feature type="domain" description="LptD C-terminal" evidence="6">
    <location>
        <begin position="429"/>
        <end position="801"/>
    </location>
</feature>
<dbReference type="PANTHER" id="PTHR30189:SF1">
    <property type="entry name" value="LPS-ASSEMBLY PROTEIN LPTD"/>
    <property type="match status" value="1"/>
</dbReference>
<dbReference type="InterPro" id="IPR020889">
    <property type="entry name" value="LipoPS_assembly_LptD"/>
</dbReference>
<feature type="signal peptide" evidence="4">
    <location>
        <begin position="1"/>
        <end position="34"/>
    </location>
</feature>
<evidence type="ECO:0000256" key="3">
    <source>
        <dbReference type="ARBA" id="ARBA00023237"/>
    </source>
</evidence>
<dbReference type="RefSeq" id="WP_379071014.1">
    <property type="nucleotide sequence ID" value="NZ_JBHTIT010000001.1"/>
</dbReference>
<comment type="function">
    <text evidence="4">Together with LptE, is involved in the assembly of lipopolysaccharide (LPS) at the surface of the outer membrane.</text>
</comment>
<organism evidence="7 8">
    <name type="scientific">Paraperlucidibaca wandonensis</name>
    <dbReference type="NCBI Taxonomy" id="1268273"/>
    <lineage>
        <taxon>Bacteria</taxon>
        <taxon>Pseudomonadati</taxon>
        <taxon>Pseudomonadota</taxon>
        <taxon>Gammaproteobacteria</taxon>
        <taxon>Moraxellales</taxon>
        <taxon>Moraxellaceae</taxon>
        <taxon>Paraperlucidibaca</taxon>
    </lineage>
</organism>
<sequence precursor="true">MTNKLVNTSAKVAFARLTPLAAALLVLPSAGLSASPYGVESNEGLSVYAAAERDDEFIEAPKPQRPSSLLMQLPSVPSPVAPKSVNQPSPSSAVIPPTIAEPARIIEPAKPADKVVVDAPAAATSIAATPTKDLDSVDTVGTRLGWLTTAQIAQLPDADKPPLDATCQGAWATPVPLSTPLGDLDTSDIEALANSLSYNDEGGADLSGSVRITQGGRLLEADSGSITQDRNFGRFDGNVRIAQPGVLLTGEQAVVNINTSAGQLLSSEFVSQAMHAHGRADRMRRFSDGTLLIDRGIYTTCAPGSRVWSFEAKDIELNPNTGIGEVYSAKLRIQDVPILYLPYFRFPIDDRRQTGILIPRFGNTNDGGFDLSVPIYLNIAPQLDATVTPRLLSSRGAMLETETRYLTHDFGSGELKAAILPGDQKTGEDRKSASLDQRADWQNGWRARTSLNYVSDNFYFTDLGTDLNLANQTHQERLGEVFYDTPDWHFVARAQGFQTIDPDLLDVDKPYSRVPQFLVTSERERLPGWQRSMRAEVARFERNIDDGSAPEVNGTRIRLDPEVRFDYSQPWGYLRPAAKLSHLSYALDGNGVTGNEDTSLTVPTLSLDTGLIFERFSNNGSSQVLEPRLYYLYAPNRDQSSLPNFDSAVTTFSYDQLFRDTRFSGGDRIDDANQVAIGLTSRWLDADGFERLQASLGQIVYLRDREVRLDPAVAVDTSPASSYAGNMTFRANEETSFFADLLMDSEGSRLSQYSVGASYLPKTGDRLYNAGYRFRRDDPSIGQKAVSQTQLSFVQPLGVNWKVLGLWNYDIKEKESQEALFGVSYEACCWQVRLFKRSFIADAAANNSPTSDRSREAIFIEIVLKGLAGFGTNVDTLFEKNVFGYNQLDHKKEGF</sequence>
<accession>A0ABW3HFX9</accession>
<keyword evidence="8" id="KW-1185">Reference proteome</keyword>
<gene>
    <name evidence="4" type="primary">lptD</name>
    <name evidence="7" type="ORF">ACFQ0F_08200</name>
</gene>
<comment type="caution">
    <text evidence="7">The sequence shown here is derived from an EMBL/GenBank/DDBJ whole genome shotgun (WGS) entry which is preliminary data.</text>
</comment>
<feature type="domain" description="Organic solvent tolerance-like N-terminal" evidence="5">
    <location>
        <begin position="193"/>
        <end position="322"/>
    </location>
</feature>
<dbReference type="Pfam" id="PF04453">
    <property type="entry name" value="LptD"/>
    <property type="match status" value="1"/>
</dbReference>
<evidence type="ECO:0000256" key="1">
    <source>
        <dbReference type="ARBA" id="ARBA00022729"/>
    </source>
</evidence>
<comment type="subcellular location">
    <subcellularLocation>
        <location evidence="4">Cell outer membrane</location>
    </subcellularLocation>
</comment>
<reference evidence="8" key="1">
    <citation type="journal article" date="2019" name="Int. J. Syst. Evol. Microbiol.">
        <title>The Global Catalogue of Microorganisms (GCM) 10K type strain sequencing project: providing services to taxonomists for standard genome sequencing and annotation.</title>
        <authorList>
            <consortium name="The Broad Institute Genomics Platform"/>
            <consortium name="The Broad Institute Genome Sequencing Center for Infectious Disease"/>
            <person name="Wu L."/>
            <person name="Ma J."/>
        </authorList>
    </citation>
    <scope>NUCLEOTIDE SEQUENCE [LARGE SCALE GENOMIC DNA]</scope>
    <source>
        <strain evidence="8">CCUG 63419</strain>
    </source>
</reference>
<evidence type="ECO:0000313" key="7">
    <source>
        <dbReference type="EMBL" id="MFD0950366.1"/>
    </source>
</evidence>
<keyword evidence="3 4" id="KW-0998">Cell outer membrane</keyword>
<evidence type="ECO:0000256" key="4">
    <source>
        <dbReference type="HAMAP-Rule" id="MF_01411"/>
    </source>
</evidence>
<feature type="chain" id="PRO_5044942660" description="LPS-assembly protein LptD" evidence="4">
    <location>
        <begin position="35"/>
        <end position="895"/>
    </location>
</feature>
<evidence type="ECO:0000256" key="2">
    <source>
        <dbReference type="ARBA" id="ARBA00023136"/>
    </source>
</evidence>
<evidence type="ECO:0000259" key="5">
    <source>
        <dbReference type="Pfam" id="PF03968"/>
    </source>
</evidence>
<protein>
    <recommendedName>
        <fullName evidence="4">LPS-assembly protein LptD</fullName>
    </recommendedName>
</protein>
<dbReference type="InterPro" id="IPR005653">
    <property type="entry name" value="OstA-like_N"/>
</dbReference>
<dbReference type="EMBL" id="JBHTIT010000001">
    <property type="protein sequence ID" value="MFD0950366.1"/>
    <property type="molecule type" value="Genomic_DNA"/>
</dbReference>
<dbReference type="HAMAP" id="MF_01411">
    <property type="entry name" value="LPS_assembly_LptD"/>
    <property type="match status" value="1"/>
</dbReference>
<proteinExistence type="inferred from homology"/>